<evidence type="ECO:0000256" key="3">
    <source>
        <dbReference type="RuleBase" id="RU003694"/>
    </source>
</evidence>
<dbReference type="InterPro" id="IPR016039">
    <property type="entry name" value="Thiolase-like"/>
</dbReference>
<evidence type="ECO:0000259" key="4">
    <source>
        <dbReference type="PROSITE" id="PS52004"/>
    </source>
</evidence>
<dbReference type="KEGG" id="mym:A176_001035"/>
<sequence>MRRVGIFGWGVVAPRSRNIEAFERNLSSAESWLSPFNGFGPDNFLVGMPEFDLADYKPWIDARFPGSRFSQLERKMGQPTQFAIGAFIQSLAQNPGLEQELQALGPRAHVYVGTGLGDLPTIRSISLDLYRAQRRWDRFWSAPERNSALRAWRENQAPLPGLPPEPSTVDELTRDEAEDAWWHFWAGRSPELREYLEELREIEAIGVPDDGDVESAKLAVIKEKRTRNGKLQKKWMAPEPPWNAVSSNVLWNIHNTPASQISMMGRITGMTFAPVAACSSFGYGLRLAINAIQLGQAKAVVMGMTDPPPMPLTVGGFYNARVISADAAVSKPLTALRGTHIAGGSVVWVLGDLEHFTAKGFQPLGMEPIAVGVTADADHIITPSKEGPTLAIREALAASGCAPEDIGSWDLHATATPGDFLEVQNLRDVLPEQVLITARKGTFGHGMSAGGGWELTAQYLGYGKGEVFPTPLKEAELNKQISRVHGRFVFDEAVATPAGCAGKLSMGVGGINACVISRPYSK</sequence>
<feature type="domain" description="Ketosynthase family 3 (KS3)" evidence="4">
    <location>
        <begin position="147"/>
        <end position="519"/>
    </location>
</feature>
<dbReference type="Proteomes" id="UP000009026">
    <property type="component" value="Chromosome"/>
</dbReference>
<organism evidence="5 6">
    <name type="scientific">Pseudomyxococcus hansupus</name>
    <dbReference type="NCBI Taxonomy" id="1297742"/>
    <lineage>
        <taxon>Bacteria</taxon>
        <taxon>Pseudomonadati</taxon>
        <taxon>Myxococcota</taxon>
        <taxon>Myxococcia</taxon>
        <taxon>Myxococcales</taxon>
        <taxon>Cystobacterineae</taxon>
        <taxon>Myxococcaceae</taxon>
        <taxon>Pseudomyxococcus</taxon>
    </lineage>
</organism>
<reference evidence="5 6" key="1">
    <citation type="journal article" date="2016" name="PLoS ONE">
        <title>Complete Genome Sequence and Comparative Genomics of a Novel Myxobacterium Myxococcus hansupus.</title>
        <authorList>
            <person name="Sharma G."/>
            <person name="Narwani T."/>
            <person name="Subramanian S."/>
        </authorList>
    </citation>
    <scope>NUCLEOTIDE SEQUENCE [LARGE SCALE GENOMIC DNA]</scope>
    <source>
        <strain evidence="6">mixupus</strain>
    </source>
</reference>
<keyword evidence="2 3" id="KW-0808">Transferase</keyword>
<dbReference type="GO" id="GO:0006633">
    <property type="term" value="P:fatty acid biosynthetic process"/>
    <property type="evidence" value="ECO:0007669"/>
    <property type="project" value="TreeGrafter"/>
</dbReference>
<dbReference type="GO" id="GO:0004315">
    <property type="term" value="F:3-oxoacyl-[acyl-carrier-protein] synthase activity"/>
    <property type="evidence" value="ECO:0007669"/>
    <property type="project" value="TreeGrafter"/>
</dbReference>
<dbReference type="SMART" id="SM00825">
    <property type="entry name" value="PKS_KS"/>
    <property type="match status" value="1"/>
</dbReference>
<protein>
    <submittedName>
        <fullName evidence="5">3-oxoacyl-[acyl-carrier-protein] synthase, KASII</fullName>
    </submittedName>
</protein>
<dbReference type="PROSITE" id="PS52004">
    <property type="entry name" value="KS3_2"/>
    <property type="match status" value="1"/>
</dbReference>
<dbReference type="InterPro" id="IPR020841">
    <property type="entry name" value="PKS_Beta-ketoAc_synthase_dom"/>
</dbReference>
<dbReference type="SUPFAM" id="SSF53901">
    <property type="entry name" value="Thiolase-like"/>
    <property type="match status" value="1"/>
</dbReference>
<dbReference type="Pfam" id="PF02801">
    <property type="entry name" value="Ketoacyl-synt_C"/>
    <property type="match status" value="1"/>
</dbReference>
<accession>A0A0H4WRB8</accession>
<evidence type="ECO:0000256" key="1">
    <source>
        <dbReference type="ARBA" id="ARBA00008467"/>
    </source>
</evidence>
<dbReference type="PANTHER" id="PTHR11712:SF336">
    <property type="entry name" value="3-OXOACYL-[ACYL-CARRIER-PROTEIN] SYNTHASE, MITOCHONDRIAL"/>
    <property type="match status" value="1"/>
</dbReference>
<evidence type="ECO:0000313" key="6">
    <source>
        <dbReference type="Proteomes" id="UP000009026"/>
    </source>
</evidence>
<dbReference type="InterPro" id="IPR014031">
    <property type="entry name" value="Ketoacyl_synth_C"/>
</dbReference>
<evidence type="ECO:0000313" key="5">
    <source>
        <dbReference type="EMBL" id="AKQ64123.1"/>
    </source>
</evidence>
<dbReference type="PATRIC" id="fig|1297742.4.peg.1050"/>
<comment type="similarity">
    <text evidence="1 3">Belongs to the thiolase-like superfamily. Beta-ketoacyl-ACP synthases family.</text>
</comment>
<keyword evidence="6" id="KW-1185">Reference proteome</keyword>
<dbReference type="InterPro" id="IPR014030">
    <property type="entry name" value="Ketoacyl_synth_N"/>
</dbReference>
<dbReference type="InterPro" id="IPR000794">
    <property type="entry name" value="Beta-ketoacyl_synthase"/>
</dbReference>
<dbReference type="AlphaFoldDB" id="A0A0H4WRB8"/>
<dbReference type="GO" id="GO:0005829">
    <property type="term" value="C:cytosol"/>
    <property type="evidence" value="ECO:0007669"/>
    <property type="project" value="TreeGrafter"/>
</dbReference>
<gene>
    <name evidence="5" type="ORF">A176_001035</name>
</gene>
<evidence type="ECO:0000256" key="2">
    <source>
        <dbReference type="ARBA" id="ARBA00022679"/>
    </source>
</evidence>
<dbReference type="OrthoDB" id="9808669at2"/>
<dbReference type="PANTHER" id="PTHR11712">
    <property type="entry name" value="POLYKETIDE SYNTHASE-RELATED"/>
    <property type="match status" value="1"/>
</dbReference>
<dbReference type="EMBL" id="CP012109">
    <property type="protein sequence ID" value="AKQ64123.1"/>
    <property type="molecule type" value="Genomic_DNA"/>
</dbReference>
<name>A0A0H4WRB8_9BACT</name>
<proteinExistence type="inferred from homology"/>
<dbReference type="RefSeq" id="WP_002638802.1">
    <property type="nucleotide sequence ID" value="NZ_CP012109.1"/>
</dbReference>
<dbReference type="eggNOG" id="COG0304">
    <property type="taxonomic scope" value="Bacteria"/>
</dbReference>
<dbReference type="STRING" id="1297742.A176_001035"/>
<dbReference type="Gene3D" id="3.40.47.10">
    <property type="match status" value="2"/>
</dbReference>
<dbReference type="Pfam" id="PF00109">
    <property type="entry name" value="ketoacyl-synt"/>
    <property type="match status" value="1"/>
</dbReference>